<dbReference type="InterPro" id="IPR057258">
    <property type="entry name" value="Ribosomal_uS3"/>
</dbReference>
<comment type="subunit">
    <text evidence="8">Part of the 30S ribosomal subunit. Forms a tight complex with proteins S10 and S14.</text>
</comment>
<dbReference type="Gene3D" id="3.30.1140.32">
    <property type="entry name" value="Ribosomal protein S3, C-terminal domain"/>
    <property type="match status" value="1"/>
</dbReference>
<dbReference type="InterPro" id="IPR018280">
    <property type="entry name" value="Ribosomal_uS3_CS"/>
</dbReference>
<dbReference type="PROSITE" id="PS50823">
    <property type="entry name" value="KH_TYPE_2"/>
    <property type="match status" value="1"/>
</dbReference>
<sequence length="220" mass="24633">MGQKVNPIAYRLPLSPTTTWKSRWFTTDPKRYISYLADDVKLRKSLMKRLASAGVTNIQIERSLKSIKVIIHVTRPGVVIGRGGSGIEELKKYIYQVLGFKPGDKNAPKIDMPVEEVKEPDLSAHLVATRIAEQLARRMPARRVVNKAMERTMQSRASGIKVLLSGRIGGAEISRRELYHSGSVPLQTLRADIDYAQIPSLTRSGFIGVKVWICKGEKHN</sequence>
<dbReference type="InterPro" id="IPR009019">
    <property type="entry name" value="KH_sf_prok-type"/>
</dbReference>
<evidence type="ECO:0000256" key="4">
    <source>
        <dbReference type="ARBA" id="ARBA00022980"/>
    </source>
</evidence>
<dbReference type="NCBIfam" id="TIGR01009">
    <property type="entry name" value="rpsC_bact"/>
    <property type="match status" value="1"/>
</dbReference>
<dbReference type="InterPro" id="IPR004087">
    <property type="entry name" value="KH_dom"/>
</dbReference>
<dbReference type="InterPro" id="IPR004044">
    <property type="entry name" value="KH_dom_type_2"/>
</dbReference>
<evidence type="ECO:0000256" key="3">
    <source>
        <dbReference type="ARBA" id="ARBA00022884"/>
    </source>
</evidence>
<comment type="caution">
    <text evidence="11">The sequence shown here is derived from an EMBL/GenBank/DDBJ whole genome shotgun (WGS) entry which is preliminary data.</text>
</comment>
<dbReference type="SUPFAM" id="SSF54814">
    <property type="entry name" value="Prokaryotic type KH domain (KH-domain type II)"/>
    <property type="match status" value="1"/>
</dbReference>
<dbReference type="PANTHER" id="PTHR11760:SF19">
    <property type="entry name" value="SMALL RIBOSOMAL SUBUNIT PROTEIN US3C"/>
    <property type="match status" value="1"/>
</dbReference>
<dbReference type="FunFam" id="3.30.300.20:FF:000001">
    <property type="entry name" value="30S ribosomal protein S3"/>
    <property type="match status" value="1"/>
</dbReference>
<dbReference type="CDD" id="cd02412">
    <property type="entry name" value="KH-II_30S_S3"/>
    <property type="match status" value="1"/>
</dbReference>
<dbReference type="GO" id="GO:0022627">
    <property type="term" value="C:cytosolic small ribosomal subunit"/>
    <property type="evidence" value="ECO:0007669"/>
    <property type="project" value="TreeGrafter"/>
</dbReference>
<dbReference type="Pfam" id="PF00189">
    <property type="entry name" value="Ribosomal_S3_C"/>
    <property type="match status" value="1"/>
</dbReference>
<comment type="similarity">
    <text evidence="1 8 9">Belongs to the universal ribosomal protein uS3 family.</text>
</comment>
<evidence type="ECO:0000256" key="2">
    <source>
        <dbReference type="ARBA" id="ARBA00022730"/>
    </source>
</evidence>
<dbReference type="Gene3D" id="3.30.300.20">
    <property type="match status" value="1"/>
</dbReference>
<keyword evidence="5 8" id="KW-0687">Ribonucleoprotein</keyword>
<evidence type="ECO:0000256" key="8">
    <source>
        <dbReference type="HAMAP-Rule" id="MF_01309"/>
    </source>
</evidence>
<dbReference type="PANTHER" id="PTHR11760">
    <property type="entry name" value="30S/40S RIBOSOMAL PROTEIN S3"/>
    <property type="match status" value="1"/>
</dbReference>
<dbReference type="GO" id="GO:0006412">
    <property type="term" value="P:translation"/>
    <property type="evidence" value="ECO:0007669"/>
    <property type="project" value="UniProtKB-UniRule"/>
</dbReference>
<dbReference type="InterPro" id="IPR036419">
    <property type="entry name" value="Ribosomal_S3_C_sf"/>
</dbReference>
<dbReference type="InterPro" id="IPR001351">
    <property type="entry name" value="Ribosomal_uS3_C"/>
</dbReference>
<evidence type="ECO:0000256" key="5">
    <source>
        <dbReference type="ARBA" id="ARBA00023274"/>
    </source>
</evidence>
<feature type="domain" description="KH type-2" evidence="10">
    <location>
        <begin position="42"/>
        <end position="118"/>
    </location>
</feature>
<dbReference type="EMBL" id="LCNV01000028">
    <property type="protein sequence ID" value="KKU63298.1"/>
    <property type="molecule type" value="Genomic_DNA"/>
</dbReference>
<keyword evidence="3 8" id="KW-0694">RNA-binding</keyword>
<dbReference type="InterPro" id="IPR015946">
    <property type="entry name" value="KH_dom-like_a/b"/>
</dbReference>
<evidence type="ECO:0000256" key="7">
    <source>
        <dbReference type="ARBA" id="ARBA00035257"/>
    </source>
</evidence>
<gene>
    <name evidence="8" type="primary">rpsC</name>
    <name evidence="11" type="ORF">UX87_C0028G0009</name>
</gene>
<name>A0A0G1UAZ2_9BACT</name>
<dbReference type="SUPFAM" id="SSF54821">
    <property type="entry name" value="Ribosomal protein S3 C-terminal domain"/>
    <property type="match status" value="1"/>
</dbReference>
<dbReference type="GO" id="GO:0019843">
    <property type="term" value="F:rRNA binding"/>
    <property type="evidence" value="ECO:0007669"/>
    <property type="project" value="UniProtKB-UniRule"/>
</dbReference>
<accession>A0A0G1UAZ2</accession>
<dbReference type="Pfam" id="PF07650">
    <property type="entry name" value="KH_2"/>
    <property type="match status" value="1"/>
</dbReference>
<dbReference type="GO" id="GO:0003735">
    <property type="term" value="F:structural constituent of ribosome"/>
    <property type="evidence" value="ECO:0007669"/>
    <property type="project" value="InterPro"/>
</dbReference>
<protein>
    <recommendedName>
        <fullName evidence="7 8">Small ribosomal subunit protein uS3</fullName>
    </recommendedName>
</protein>
<dbReference type="InterPro" id="IPR005704">
    <property type="entry name" value="Ribosomal_uS3_bac-typ"/>
</dbReference>
<evidence type="ECO:0000256" key="6">
    <source>
        <dbReference type="ARBA" id="ARBA00024998"/>
    </source>
</evidence>
<dbReference type="GO" id="GO:0003729">
    <property type="term" value="F:mRNA binding"/>
    <property type="evidence" value="ECO:0007669"/>
    <property type="project" value="UniProtKB-UniRule"/>
</dbReference>
<dbReference type="HAMAP" id="MF_01309_B">
    <property type="entry name" value="Ribosomal_uS3_B"/>
    <property type="match status" value="1"/>
</dbReference>
<evidence type="ECO:0000256" key="9">
    <source>
        <dbReference type="RuleBase" id="RU003624"/>
    </source>
</evidence>
<evidence type="ECO:0000313" key="12">
    <source>
        <dbReference type="Proteomes" id="UP000034364"/>
    </source>
</evidence>
<keyword evidence="2 8" id="KW-0699">rRNA-binding</keyword>
<dbReference type="PATRIC" id="fig|1618353.3.peg.864"/>
<evidence type="ECO:0000256" key="1">
    <source>
        <dbReference type="ARBA" id="ARBA00010761"/>
    </source>
</evidence>
<dbReference type="Proteomes" id="UP000034364">
    <property type="component" value="Unassembled WGS sequence"/>
</dbReference>
<dbReference type="AlphaFoldDB" id="A0A0G1UAZ2"/>
<keyword evidence="4 8" id="KW-0689">Ribosomal protein</keyword>
<organism evidence="11 12">
    <name type="scientific">Candidatus Amesbacteria bacterium GW2011_GWA1_47_16</name>
    <dbReference type="NCBI Taxonomy" id="1618353"/>
    <lineage>
        <taxon>Bacteria</taxon>
        <taxon>Candidatus Amesiibacteriota</taxon>
    </lineage>
</organism>
<evidence type="ECO:0000313" key="11">
    <source>
        <dbReference type="EMBL" id="KKU63298.1"/>
    </source>
</evidence>
<reference evidence="11 12" key="1">
    <citation type="journal article" date="2015" name="Nature">
        <title>rRNA introns, odd ribosomes, and small enigmatic genomes across a large radiation of phyla.</title>
        <authorList>
            <person name="Brown C.T."/>
            <person name="Hug L.A."/>
            <person name="Thomas B.C."/>
            <person name="Sharon I."/>
            <person name="Castelle C.J."/>
            <person name="Singh A."/>
            <person name="Wilkins M.J."/>
            <person name="Williams K.H."/>
            <person name="Banfield J.F."/>
        </authorList>
    </citation>
    <scope>NUCLEOTIDE SEQUENCE [LARGE SCALE GENOMIC DNA]</scope>
</reference>
<comment type="function">
    <text evidence="6 8">Binds the lower part of the 30S subunit head. Binds mRNA in the 70S ribosome, positioning it for translation.</text>
</comment>
<dbReference type="SMART" id="SM00322">
    <property type="entry name" value="KH"/>
    <property type="match status" value="1"/>
</dbReference>
<evidence type="ECO:0000259" key="10">
    <source>
        <dbReference type="PROSITE" id="PS50823"/>
    </source>
</evidence>
<proteinExistence type="inferred from homology"/>
<dbReference type="PROSITE" id="PS00548">
    <property type="entry name" value="RIBOSOMAL_S3"/>
    <property type="match status" value="1"/>
</dbReference>